<feature type="region of interest" description="Disordered" evidence="4">
    <location>
        <begin position="185"/>
        <end position="217"/>
    </location>
</feature>
<name>A0ABQ9EL24_TEGGR</name>
<evidence type="ECO:0000256" key="2">
    <source>
        <dbReference type="ARBA" id="ARBA00022964"/>
    </source>
</evidence>
<dbReference type="Pfam" id="PF00775">
    <property type="entry name" value="Dioxygenase_C"/>
    <property type="match status" value="1"/>
</dbReference>
<feature type="compositionally biased region" description="Basic and acidic residues" evidence="4">
    <location>
        <begin position="190"/>
        <end position="200"/>
    </location>
</feature>
<protein>
    <recommendedName>
        <fullName evidence="5">Intradiol ring-cleavage dioxygenases domain-containing protein</fullName>
    </recommendedName>
</protein>
<evidence type="ECO:0000256" key="4">
    <source>
        <dbReference type="SAM" id="MobiDB-lite"/>
    </source>
</evidence>
<dbReference type="SUPFAM" id="SSF49482">
    <property type="entry name" value="Aromatic compound dioxygenase"/>
    <property type="match status" value="1"/>
</dbReference>
<keyword evidence="3" id="KW-0560">Oxidoreductase</keyword>
<evidence type="ECO:0000256" key="3">
    <source>
        <dbReference type="ARBA" id="ARBA00023002"/>
    </source>
</evidence>
<keyword evidence="2" id="KW-0223">Dioxygenase</keyword>
<evidence type="ECO:0000313" key="6">
    <source>
        <dbReference type="EMBL" id="KAJ8305961.1"/>
    </source>
</evidence>
<sequence>MNKNENKLSLRLTEPDRLLVRGRVIGEDCRPVKRARIDIWQADPSGQYYFGDCRGYIYTNIHGYYQFKTIHPGKYAIDRLRHMFRPAHLHFKIFGGSRLNDLVTQMYFAGDSHLGRNDSCRVCNSDHQDLVVRPRVYCDNPDFPGCVVVALFNIVLSRRRVPVNRRFFQRLGSLDKVVNSFSNSPLDENTQDKISTRDKSTPSLDISSTTTAEVKSTKIRHNKPDNTLTF</sequence>
<dbReference type="PANTHER" id="PTHR33711">
    <property type="entry name" value="DIOXYGENASE, PUTATIVE (AFU_ORTHOLOGUE AFUA_2G02910)-RELATED"/>
    <property type="match status" value="1"/>
</dbReference>
<dbReference type="PANTHER" id="PTHR33711:SF10">
    <property type="entry name" value="INTRADIOL RING-CLEAVAGE DIOXYGENASES DOMAIN-CONTAINING PROTEIN"/>
    <property type="match status" value="1"/>
</dbReference>
<evidence type="ECO:0000313" key="7">
    <source>
        <dbReference type="Proteomes" id="UP001217089"/>
    </source>
</evidence>
<accession>A0ABQ9EL24</accession>
<feature type="domain" description="Intradiol ring-cleavage dioxygenases" evidence="5">
    <location>
        <begin position="16"/>
        <end position="156"/>
    </location>
</feature>
<proteinExistence type="inferred from homology"/>
<evidence type="ECO:0000256" key="1">
    <source>
        <dbReference type="ARBA" id="ARBA00007825"/>
    </source>
</evidence>
<comment type="similarity">
    <text evidence="1">Belongs to the intradiol ring-cleavage dioxygenase family.</text>
</comment>
<dbReference type="EMBL" id="JARBDR010000813">
    <property type="protein sequence ID" value="KAJ8305961.1"/>
    <property type="molecule type" value="Genomic_DNA"/>
</dbReference>
<reference evidence="6 7" key="1">
    <citation type="submission" date="2022-12" db="EMBL/GenBank/DDBJ databases">
        <title>Chromosome-level genome of Tegillarca granosa.</title>
        <authorList>
            <person name="Kim J."/>
        </authorList>
    </citation>
    <scope>NUCLEOTIDE SEQUENCE [LARGE SCALE GENOMIC DNA]</scope>
    <source>
        <strain evidence="6">Teg-2019</strain>
        <tissue evidence="6">Adductor muscle</tissue>
    </source>
</reference>
<dbReference type="InterPro" id="IPR000627">
    <property type="entry name" value="Intradiol_dOase_C"/>
</dbReference>
<feature type="compositionally biased region" description="Polar residues" evidence="4">
    <location>
        <begin position="201"/>
        <end position="214"/>
    </location>
</feature>
<dbReference type="Proteomes" id="UP001217089">
    <property type="component" value="Unassembled WGS sequence"/>
</dbReference>
<keyword evidence="7" id="KW-1185">Reference proteome</keyword>
<dbReference type="CDD" id="cd00421">
    <property type="entry name" value="intradiol_dioxygenase"/>
    <property type="match status" value="1"/>
</dbReference>
<gene>
    <name evidence="6" type="ORF">KUTeg_016506</name>
</gene>
<dbReference type="InterPro" id="IPR015889">
    <property type="entry name" value="Intradiol_dOase_core"/>
</dbReference>
<evidence type="ECO:0000259" key="5">
    <source>
        <dbReference type="Pfam" id="PF00775"/>
    </source>
</evidence>
<dbReference type="InterPro" id="IPR050770">
    <property type="entry name" value="Intradiol_RC_Dioxygenase"/>
</dbReference>
<dbReference type="Gene3D" id="2.60.130.10">
    <property type="entry name" value="Aromatic compound dioxygenase"/>
    <property type="match status" value="1"/>
</dbReference>
<comment type="caution">
    <text evidence="6">The sequence shown here is derived from an EMBL/GenBank/DDBJ whole genome shotgun (WGS) entry which is preliminary data.</text>
</comment>
<organism evidence="6 7">
    <name type="scientific">Tegillarca granosa</name>
    <name type="common">Malaysian cockle</name>
    <name type="synonym">Anadara granosa</name>
    <dbReference type="NCBI Taxonomy" id="220873"/>
    <lineage>
        <taxon>Eukaryota</taxon>
        <taxon>Metazoa</taxon>
        <taxon>Spiralia</taxon>
        <taxon>Lophotrochozoa</taxon>
        <taxon>Mollusca</taxon>
        <taxon>Bivalvia</taxon>
        <taxon>Autobranchia</taxon>
        <taxon>Pteriomorphia</taxon>
        <taxon>Arcoida</taxon>
        <taxon>Arcoidea</taxon>
        <taxon>Arcidae</taxon>
        <taxon>Tegillarca</taxon>
    </lineage>
</organism>